<proteinExistence type="predicted"/>
<feature type="transmembrane region" description="Helical" evidence="1">
    <location>
        <begin position="292"/>
        <end position="313"/>
    </location>
</feature>
<feature type="transmembrane region" description="Helical" evidence="1">
    <location>
        <begin position="230"/>
        <end position="248"/>
    </location>
</feature>
<evidence type="ECO:0000313" key="3">
    <source>
        <dbReference type="Proteomes" id="UP000256269"/>
    </source>
</evidence>
<dbReference type="EMBL" id="QUNO01000005">
    <property type="protein sequence ID" value="REH48492.1"/>
    <property type="molecule type" value="Genomic_DNA"/>
</dbReference>
<feature type="transmembrane region" description="Helical" evidence="1">
    <location>
        <begin position="53"/>
        <end position="70"/>
    </location>
</feature>
<gene>
    <name evidence="2" type="ORF">BCF44_105351</name>
</gene>
<keyword evidence="3" id="KW-1185">Reference proteome</keyword>
<feature type="transmembrane region" description="Helical" evidence="1">
    <location>
        <begin position="82"/>
        <end position="103"/>
    </location>
</feature>
<comment type="caution">
    <text evidence="2">The sequence shown here is derived from an EMBL/GenBank/DDBJ whole genome shotgun (WGS) entry which is preliminary data.</text>
</comment>
<dbReference type="AlphaFoldDB" id="A0A3E0HPM2"/>
<protein>
    <submittedName>
        <fullName evidence="2">Uncharacterized protein</fullName>
    </submittedName>
</protein>
<feature type="transmembrane region" description="Helical" evidence="1">
    <location>
        <begin position="123"/>
        <end position="147"/>
    </location>
</feature>
<name>A0A3E0HPM2_9PSEU</name>
<keyword evidence="1" id="KW-0472">Membrane</keyword>
<dbReference type="Proteomes" id="UP000256269">
    <property type="component" value="Unassembled WGS sequence"/>
</dbReference>
<reference evidence="2 3" key="1">
    <citation type="submission" date="2018-08" db="EMBL/GenBank/DDBJ databases">
        <title>Genomic Encyclopedia of Archaeal and Bacterial Type Strains, Phase II (KMG-II): from individual species to whole genera.</title>
        <authorList>
            <person name="Goeker M."/>
        </authorList>
    </citation>
    <scope>NUCLEOTIDE SEQUENCE [LARGE SCALE GENOMIC DNA]</scope>
    <source>
        <strain evidence="2 3">DSM 45791</strain>
    </source>
</reference>
<evidence type="ECO:0000256" key="1">
    <source>
        <dbReference type="SAM" id="Phobius"/>
    </source>
</evidence>
<sequence>MRMLSEMTARTREWHRPMVFFTGAMAVMAVVSALGMLFDSRTLAGEPIWQKDFDFALSIGMYCLTWAWLTSMLPRGRRTASWVSTALVALLSVEYILLTVQIIRGQRSHFNKSTDLNSALGNVMGISAGLILVGSLVLAFVFVFVPVGDPADRWAIRLGALLSVAGMAFGPMMGAATPQQQAAKAAGTWDGIQGAHSVGVADGSGPLMPITGWSETGGDLRIPHLVGLHALQALPVLVLLLVLGSRWVPKLRSSVVRARLVGVGAVGWAGLLAIVGWQALRGQPLIHPDALTLGAFGLLVALVVVLAGLVLVLSKPVRAEATAALTAA</sequence>
<keyword evidence="1" id="KW-0812">Transmembrane</keyword>
<organism evidence="2 3">
    <name type="scientific">Kutzneria buriramensis</name>
    <dbReference type="NCBI Taxonomy" id="1045776"/>
    <lineage>
        <taxon>Bacteria</taxon>
        <taxon>Bacillati</taxon>
        <taxon>Actinomycetota</taxon>
        <taxon>Actinomycetes</taxon>
        <taxon>Pseudonocardiales</taxon>
        <taxon>Pseudonocardiaceae</taxon>
        <taxon>Kutzneria</taxon>
    </lineage>
</organism>
<feature type="transmembrane region" description="Helical" evidence="1">
    <location>
        <begin position="260"/>
        <end position="280"/>
    </location>
</feature>
<feature type="transmembrane region" description="Helical" evidence="1">
    <location>
        <begin position="20"/>
        <end position="38"/>
    </location>
</feature>
<evidence type="ECO:0000313" key="2">
    <source>
        <dbReference type="EMBL" id="REH48492.1"/>
    </source>
</evidence>
<feature type="transmembrane region" description="Helical" evidence="1">
    <location>
        <begin position="154"/>
        <end position="173"/>
    </location>
</feature>
<keyword evidence="1" id="KW-1133">Transmembrane helix</keyword>
<accession>A0A3E0HPM2</accession>